<feature type="transmembrane region" description="Helical" evidence="1">
    <location>
        <begin position="206"/>
        <end position="228"/>
    </location>
</feature>
<dbReference type="AlphaFoldDB" id="A0A7E4V2X4"/>
<evidence type="ECO:0000313" key="3">
    <source>
        <dbReference type="Proteomes" id="UP000492821"/>
    </source>
</evidence>
<dbReference type="CDD" id="cd00637">
    <property type="entry name" value="7tm_classA_rhodopsin-like"/>
    <property type="match status" value="1"/>
</dbReference>
<dbReference type="InterPro" id="IPR019430">
    <property type="entry name" value="7TM_GPCR_serpentine_rcpt_Srx"/>
</dbReference>
<keyword evidence="1" id="KW-0812">Transmembrane</keyword>
<dbReference type="WBParaSite" id="Pan_g15902.t1">
    <property type="protein sequence ID" value="Pan_g15902.t1"/>
    <property type="gene ID" value="Pan_g15902"/>
</dbReference>
<evidence type="ECO:0000256" key="1">
    <source>
        <dbReference type="SAM" id="Phobius"/>
    </source>
</evidence>
<feature type="transmembrane region" description="Helical" evidence="1">
    <location>
        <begin position="174"/>
        <end position="200"/>
    </location>
</feature>
<evidence type="ECO:0000313" key="4">
    <source>
        <dbReference type="WBParaSite" id="Pan_g15902.t1"/>
    </source>
</evidence>
<keyword evidence="1" id="KW-0472">Membrane</keyword>
<feature type="transmembrane region" description="Helical" evidence="1">
    <location>
        <begin position="28"/>
        <end position="57"/>
    </location>
</feature>
<reference evidence="3" key="1">
    <citation type="journal article" date="2013" name="Genetics">
        <title>The draft genome and transcriptome of Panagrellus redivivus are shaped by the harsh demands of a free-living lifestyle.</title>
        <authorList>
            <person name="Srinivasan J."/>
            <person name="Dillman A.R."/>
            <person name="Macchietto M.G."/>
            <person name="Heikkinen L."/>
            <person name="Lakso M."/>
            <person name="Fracchia K.M."/>
            <person name="Antoshechkin I."/>
            <person name="Mortazavi A."/>
            <person name="Wong G."/>
            <person name="Sternberg P.W."/>
        </authorList>
    </citation>
    <scope>NUCLEOTIDE SEQUENCE [LARGE SCALE GENOMIC DNA]</scope>
    <source>
        <strain evidence="3">MT8872</strain>
    </source>
</reference>
<accession>A0A7E4V2X4</accession>
<evidence type="ECO:0000259" key="2">
    <source>
        <dbReference type="Pfam" id="PF10328"/>
    </source>
</evidence>
<feature type="transmembrane region" description="Helical" evidence="1">
    <location>
        <begin position="125"/>
        <end position="149"/>
    </location>
</feature>
<dbReference type="SUPFAM" id="SSF81321">
    <property type="entry name" value="Family A G protein-coupled receptor-like"/>
    <property type="match status" value="1"/>
</dbReference>
<dbReference type="PANTHER" id="PTHR22718:SF11">
    <property type="entry name" value="7TM GPCR SERPENTINE RECEPTOR CLASS X (SRX) DOMAIN-CONTAINING PROTEIN"/>
    <property type="match status" value="1"/>
</dbReference>
<keyword evidence="1" id="KW-1133">Transmembrane helix</keyword>
<organism evidence="3 4">
    <name type="scientific">Panagrellus redivivus</name>
    <name type="common">Microworm</name>
    <dbReference type="NCBI Taxonomy" id="6233"/>
    <lineage>
        <taxon>Eukaryota</taxon>
        <taxon>Metazoa</taxon>
        <taxon>Ecdysozoa</taxon>
        <taxon>Nematoda</taxon>
        <taxon>Chromadorea</taxon>
        <taxon>Rhabditida</taxon>
        <taxon>Tylenchina</taxon>
        <taxon>Panagrolaimomorpha</taxon>
        <taxon>Panagrolaimoidea</taxon>
        <taxon>Panagrolaimidae</taxon>
        <taxon>Panagrellus</taxon>
    </lineage>
</organism>
<dbReference type="Gene3D" id="1.20.1070.10">
    <property type="entry name" value="Rhodopsin 7-helix transmembrane proteins"/>
    <property type="match status" value="1"/>
</dbReference>
<feature type="transmembrane region" description="Helical" evidence="1">
    <location>
        <begin position="78"/>
        <end position="105"/>
    </location>
</feature>
<keyword evidence="3" id="KW-1185">Reference proteome</keyword>
<dbReference type="Proteomes" id="UP000492821">
    <property type="component" value="Unassembled WGS sequence"/>
</dbReference>
<reference evidence="4" key="2">
    <citation type="submission" date="2020-10" db="UniProtKB">
        <authorList>
            <consortium name="WormBaseParasite"/>
        </authorList>
    </citation>
    <scope>IDENTIFICATION</scope>
</reference>
<sequence>MLHLCGTTSFVLYDLTYAGPITIFQEDFLPAWIQMCLNCIGLAVWYADMFLQVAMAFNRYVTIVFNNRKAFTRRRSSIFGGFSFAVASVIAVIAQCIVPCCTLHYNYKTYSYFYSLTDSNYANFLITLPINTASTITSCFLYILIFFYIHRVNKTATGITTDTSRIRRAKEAHYAVQFFMITVFSTITWLAVQCFPLFITEESKEWMCIMSLCHLVHCVVNSLIFIFYNREFKYKYFKKREQNGSGIYGVT</sequence>
<protein>
    <submittedName>
        <fullName evidence="4">7TM_GPCR_Srx domain-containing protein</fullName>
    </submittedName>
</protein>
<feature type="domain" description="7TM GPCR serpentine receptor class x (Srx)" evidence="2">
    <location>
        <begin position="14"/>
        <end position="229"/>
    </location>
</feature>
<dbReference type="Pfam" id="PF10328">
    <property type="entry name" value="7TM_GPCR_Srx"/>
    <property type="match status" value="1"/>
</dbReference>
<dbReference type="PANTHER" id="PTHR22718">
    <property type="entry name" value="SERPENTINE RECEPTOR, CLASS X"/>
    <property type="match status" value="1"/>
</dbReference>
<proteinExistence type="predicted"/>
<name>A0A7E4V2X4_PANRE</name>